<accession>A0A5B7HCL7</accession>
<feature type="signal peptide" evidence="1">
    <location>
        <begin position="1"/>
        <end position="16"/>
    </location>
</feature>
<dbReference type="AlphaFoldDB" id="A0A5B7HCL7"/>
<organism evidence="2 3">
    <name type="scientific">Portunus trituberculatus</name>
    <name type="common">Swimming crab</name>
    <name type="synonym">Neptunus trituberculatus</name>
    <dbReference type="NCBI Taxonomy" id="210409"/>
    <lineage>
        <taxon>Eukaryota</taxon>
        <taxon>Metazoa</taxon>
        <taxon>Ecdysozoa</taxon>
        <taxon>Arthropoda</taxon>
        <taxon>Crustacea</taxon>
        <taxon>Multicrustacea</taxon>
        <taxon>Malacostraca</taxon>
        <taxon>Eumalacostraca</taxon>
        <taxon>Eucarida</taxon>
        <taxon>Decapoda</taxon>
        <taxon>Pleocyemata</taxon>
        <taxon>Brachyura</taxon>
        <taxon>Eubrachyura</taxon>
        <taxon>Portunoidea</taxon>
        <taxon>Portunidae</taxon>
        <taxon>Portuninae</taxon>
        <taxon>Portunus</taxon>
    </lineage>
</organism>
<keyword evidence="1" id="KW-0732">Signal</keyword>
<dbReference type="EMBL" id="VSRR010024810">
    <property type="protein sequence ID" value="MPC66474.1"/>
    <property type="molecule type" value="Genomic_DNA"/>
</dbReference>
<gene>
    <name evidence="2" type="ORF">E2C01_060622</name>
</gene>
<evidence type="ECO:0000313" key="3">
    <source>
        <dbReference type="Proteomes" id="UP000324222"/>
    </source>
</evidence>
<proteinExistence type="predicted"/>
<feature type="chain" id="PRO_5023079503" evidence="1">
    <location>
        <begin position="17"/>
        <end position="144"/>
    </location>
</feature>
<name>A0A5B7HCL7_PORTR</name>
<protein>
    <submittedName>
        <fullName evidence="2">Uncharacterized protein</fullName>
    </submittedName>
</protein>
<comment type="caution">
    <text evidence="2">The sequence shown here is derived from an EMBL/GenBank/DDBJ whole genome shotgun (WGS) entry which is preliminary data.</text>
</comment>
<sequence>MWFILVVFNCAGDLYGGSHSGRVGVPPAVFGFMNAYERLRVHRTCDSRRLTRLEQTIPGGLVSCCRHKAHWQEITVEGPVSTLAREWRTSHWQVLGGRAVQGNISAGGNHWYIVERTHTEQCRPLHSPTNIRIMAFLHNEVLRA</sequence>
<evidence type="ECO:0000313" key="2">
    <source>
        <dbReference type="EMBL" id="MPC66474.1"/>
    </source>
</evidence>
<evidence type="ECO:0000256" key="1">
    <source>
        <dbReference type="SAM" id="SignalP"/>
    </source>
</evidence>
<reference evidence="2 3" key="1">
    <citation type="submission" date="2019-05" db="EMBL/GenBank/DDBJ databases">
        <title>Another draft genome of Portunus trituberculatus and its Hox gene families provides insights of decapod evolution.</title>
        <authorList>
            <person name="Jeong J.-H."/>
            <person name="Song I."/>
            <person name="Kim S."/>
            <person name="Choi T."/>
            <person name="Kim D."/>
            <person name="Ryu S."/>
            <person name="Kim W."/>
        </authorList>
    </citation>
    <scope>NUCLEOTIDE SEQUENCE [LARGE SCALE GENOMIC DNA]</scope>
    <source>
        <tissue evidence="2">Muscle</tissue>
    </source>
</reference>
<dbReference type="Proteomes" id="UP000324222">
    <property type="component" value="Unassembled WGS sequence"/>
</dbReference>
<keyword evidence="3" id="KW-1185">Reference proteome</keyword>